<dbReference type="RefSeq" id="WP_181387661.1">
    <property type="nucleotide sequence ID" value="NZ_KX957969.1"/>
</dbReference>
<dbReference type="EMBL" id="KX957969">
    <property type="protein sequence ID" value="APU91100.1"/>
    <property type="molecule type" value="Genomic_DNA"/>
</dbReference>
<dbReference type="AlphaFoldDB" id="A0A1P8DPP9"/>
<sequence length="106" mass="11654">MKVISIAQYNCSQAPSGKGLTVFKTEDGWLWLRALVKREGFKTPFGSLKEIEVSQGLSNLKLISEKSISVDIGESLMSISELNPLGFELTDGMNVDLDSELVDDED</sequence>
<proteinExistence type="predicted"/>
<organism evidence="1">
    <name type="scientific">Vibrio alginolyticus</name>
    <dbReference type="NCBI Taxonomy" id="663"/>
    <lineage>
        <taxon>Bacteria</taxon>
        <taxon>Pseudomonadati</taxon>
        <taxon>Pseudomonadota</taxon>
        <taxon>Gammaproteobacteria</taxon>
        <taxon>Vibrionales</taxon>
        <taxon>Vibrionaceae</taxon>
        <taxon>Vibrio</taxon>
    </lineage>
</organism>
<keyword evidence="1" id="KW-0614">Plasmid</keyword>
<name>A0A1P8DPP9_VIBAL</name>
<evidence type="ECO:0000313" key="1">
    <source>
        <dbReference type="EMBL" id="APU91100.1"/>
    </source>
</evidence>
<geneLocation type="plasmid" evidence="1">
    <name>pVAS114</name>
</geneLocation>
<protein>
    <submittedName>
        <fullName evidence="1">Uncharacterized protein</fullName>
    </submittedName>
</protein>
<accession>A0A1P8DPP9</accession>
<reference evidence="1" key="1">
    <citation type="submission" date="2016-10" db="EMBL/GenBank/DDBJ databases">
        <title>Evolution and Comparative Genomics of Conjugative MDR Plasmids in Vibrio species.</title>
        <authorList>
            <person name="Li R."/>
            <person name="Ye L."/>
            <person name="Wong M.Ho.Yin."/>
            <person name="Zheng Z."/>
            <person name="Chan E.Wai.Chi."/>
            <person name="Chen S."/>
        </authorList>
    </citation>
    <scope>NUCLEOTIDE SEQUENCE</scope>
    <source>
        <plasmid evidence="1">pVAS114</plasmid>
    </source>
</reference>